<feature type="transmembrane region" description="Helical" evidence="6">
    <location>
        <begin position="139"/>
        <end position="162"/>
    </location>
</feature>
<name>A0A1V0PCZ6_LACLC</name>
<feature type="transmembrane region" description="Helical" evidence="6">
    <location>
        <begin position="230"/>
        <end position="250"/>
    </location>
</feature>
<organism evidence="7 8">
    <name type="scientific">Lactococcus lactis subsp. cremoris</name>
    <name type="common">Streptococcus cremoris</name>
    <dbReference type="NCBI Taxonomy" id="1359"/>
    <lineage>
        <taxon>Bacteria</taxon>
        <taxon>Bacillati</taxon>
        <taxon>Bacillota</taxon>
        <taxon>Bacilli</taxon>
        <taxon>Lactobacillales</taxon>
        <taxon>Streptococcaceae</taxon>
        <taxon>Lactococcus</taxon>
    </lineage>
</organism>
<evidence type="ECO:0000256" key="6">
    <source>
        <dbReference type="SAM" id="Phobius"/>
    </source>
</evidence>
<evidence type="ECO:0000256" key="1">
    <source>
        <dbReference type="ARBA" id="ARBA00004651"/>
    </source>
</evidence>
<feature type="transmembrane region" description="Helical" evidence="6">
    <location>
        <begin position="407"/>
        <end position="425"/>
    </location>
</feature>
<accession>A0A1V0PCZ6</accession>
<dbReference type="RefSeq" id="WP_063280567.1">
    <property type="nucleotide sequence ID" value="NZ_CP016746.2"/>
</dbReference>
<feature type="transmembrane region" description="Helical" evidence="6">
    <location>
        <begin position="168"/>
        <end position="186"/>
    </location>
</feature>
<gene>
    <name evidence="7" type="ORF">LLJM1_04015</name>
</gene>
<keyword evidence="2" id="KW-1003">Cell membrane</keyword>
<keyword evidence="7" id="KW-0614">Plasmid</keyword>
<keyword evidence="3 6" id="KW-0812">Transmembrane</keyword>
<protein>
    <submittedName>
        <fullName evidence="7">Oligosaccharide flippase family protein</fullName>
    </submittedName>
</protein>
<keyword evidence="5 6" id="KW-0472">Membrane</keyword>
<feature type="transmembrane region" description="Helical" evidence="6">
    <location>
        <begin position="54"/>
        <end position="72"/>
    </location>
</feature>
<sequence length="456" mass="50556">MQSILKRLAGNTLLFAIGNSVSLILSFIMVPFYTKVLSTSDFGISDIIITTVSMLLPLLSLNIFAAIFRFALDKDENHTQIFSNGLLVSIIGSIISLFTTGLISLLGVKYAFYVGVYLSITLFLNLFQNFTRGMDLVKIYALSGVVSSVINVVSNLVLMAIFHFGLNGYIYSLIISAIITSFYLYFAANLQKYISKAEISWTKTKELLVYSIPMIPNSFAWWLTNDANKIIILGFLGPSANGLLAVANKIPSMVTTLFSMFTNAWQMTAVDEQGKENTSKIYSITFNLIFGALILGCAIILLIIKPFMHVYVNPNFFSAWKVVPFLLLSSIFSSVSAFFGTTYLVVKETKGLFTTTLWGMIANVSFCVIFVHFIGLNGAGIAGSLGFLVVSILRFKQTQKYVPLKLSKLFLSSLLLCYLLLTFSLLMNVTIFLNVIIVLIMLAIFGFEILKLKKNN</sequence>
<evidence type="ECO:0000256" key="2">
    <source>
        <dbReference type="ARBA" id="ARBA00022475"/>
    </source>
</evidence>
<feature type="transmembrane region" description="Helical" evidence="6">
    <location>
        <begin position="352"/>
        <end position="373"/>
    </location>
</feature>
<dbReference type="PANTHER" id="PTHR30250">
    <property type="entry name" value="PST FAMILY PREDICTED COLANIC ACID TRANSPORTER"/>
    <property type="match status" value="1"/>
</dbReference>
<dbReference type="InterPro" id="IPR050833">
    <property type="entry name" value="Poly_Biosynth_Transport"/>
</dbReference>
<dbReference type="InterPro" id="IPR002797">
    <property type="entry name" value="Polysacc_synth"/>
</dbReference>
<feature type="transmembrane region" description="Helical" evidence="6">
    <location>
        <begin position="12"/>
        <end position="34"/>
    </location>
</feature>
<dbReference type="AlphaFoldDB" id="A0A1V0PCZ6"/>
<feature type="transmembrane region" description="Helical" evidence="6">
    <location>
        <begin position="284"/>
        <end position="304"/>
    </location>
</feature>
<dbReference type="EMBL" id="CP016746">
    <property type="protein sequence ID" value="ARE27131.1"/>
    <property type="molecule type" value="Genomic_DNA"/>
</dbReference>
<evidence type="ECO:0000256" key="3">
    <source>
        <dbReference type="ARBA" id="ARBA00022692"/>
    </source>
</evidence>
<reference evidence="7 8" key="1">
    <citation type="journal article" date="2017" name="BMC Genomics">
        <title>Comparative and functional genomics of the Lactococcus lactis taxon; insights into evolution and niche adaptation.</title>
        <authorList>
            <person name="Kelleher P."/>
            <person name="Bottacini F."/>
            <person name="Mahony J."/>
            <person name="Kilcawley K.N."/>
            <person name="van Sinderen D."/>
        </authorList>
    </citation>
    <scope>NUCLEOTIDE SEQUENCE [LARGE SCALE GENOMIC DNA]</scope>
    <source>
        <strain evidence="7 8">JM1</strain>
        <plasmid evidence="8">pmpjm1</plasmid>
    </source>
</reference>
<feature type="transmembrane region" description="Helical" evidence="6">
    <location>
        <begin position="110"/>
        <end position="127"/>
    </location>
</feature>
<evidence type="ECO:0000256" key="5">
    <source>
        <dbReference type="ARBA" id="ARBA00023136"/>
    </source>
</evidence>
<geneLocation type="plasmid" evidence="8">
    <name>pmpjm1</name>
</geneLocation>
<feature type="transmembrane region" description="Helical" evidence="6">
    <location>
        <begin position="84"/>
        <end position="104"/>
    </location>
</feature>
<feature type="transmembrane region" description="Helical" evidence="6">
    <location>
        <begin position="379"/>
        <end position="395"/>
    </location>
</feature>
<evidence type="ECO:0000313" key="7">
    <source>
        <dbReference type="EMBL" id="ARE27131.1"/>
    </source>
</evidence>
<comment type="subcellular location">
    <subcellularLocation>
        <location evidence="1">Cell membrane</location>
        <topology evidence="1">Multi-pass membrane protein</topology>
    </subcellularLocation>
</comment>
<feature type="transmembrane region" description="Helical" evidence="6">
    <location>
        <begin position="431"/>
        <end position="450"/>
    </location>
</feature>
<feature type="transmembrane region" description="Helical" evidence="6">
    <location>
        <begin position="324"/>
        <end position="345"/>
    </location>
</feature>
<proteinExistence type="predicted"/>
<keyword evidence="4 6" id="KW-1133">Transmembrane helix</keyword>
<evidence type="ECO:0000256" key="4">
    <source>
        <dbReference type="ARBA" id="ARBA00022989"/>
    </source>
</evidence>
<evidence type="ECO:0000313" key="8">
    <source>
        <dbReference type="Proteomes" id="UP000191806"/>
    </source>
</evidence>
<feature type="transmembrane region" description="Helical" evidence="6">
    <location>
        <begin position="207"/>
        <end position="224"/>
    </location>
</feature>
<dbReference type="PANTHER" id="PTHR30250:SF11">
    <property type="entry name" value="O-ANTIGEN TRANSPORTER-RELATED"/>
    <property type="match status" value="1"/>
</dbReference>
<dbReference type="Pfam" id="PF01943">
    <property type="entry name" value="Polysacc_synt"/>
    <property type="match status" value="1"/>
</dbReference>
<dbReference type="GO" id="GO:0005886">
    <property type="term" value="C:plasma membrane"/>
    <property type="evidence" value="ECO:0007669"/>
    <property type="project" value="UniProtKB-SubCell"/>
</dbReference>
<dbReference type="Proteomes" id="UP000191806">
    <property type="component" value="Plasmid pJM1A"/>
</dbReference>